<organism evidence="2 3">
    <name type="scientific">Iris pallida</name>
    <name type="common">Sweet iris</name>
    <dbReference type="NCBI Taxonomy" id="29817"/>
    <lineage>
        <taxon>Eukaryota</taxon>
        <taxon>Viridiplantae</taxon>
        <taxon>Streptophyta</taxon>
        <taxon>Embryophyta</taxon>
        <taxon>Tracheophyta</taxon>
        <taxon>Spermatophyta</taxon>
        <taxon>Magnoliopsida</taxon>
        <taxon>Liliopsida</taxon>
        <taxon>Asparagales</taxon>
        <taxon>Iridaceae</taxon>
        <taxon>Iridoideae</taxon>
        <taxon>Irideae</taxon>
        <taxon>Iris</taxon>
    </lineage>
</organism>
<feature type="region of interest" description="Disordered" evidence="1">
    <location>
        <begin position="1"/>
        <end position="47"/>
    </location>
</feature>
<dbReference type="Proteomes" id="UP001140949">
    <property type="component" value="Unassembled WGS sequence"/>
</dbReference>
<evidence type="ECO:0000313" key="3">
    <source>
        <dbReference type="Proteomes" id="UP001140949"/>
    </source>
</evidence>
<dbReference type="AlphaFoldDB" id="A0AAX6GDZ3"/>
<name>A0AAX6GDZ3_IRIPA</name>
<reference evidence="2" key="1">
    <citation type="journal article" date="2023" name="GigaByte">
        <title>Genome assembly of the bearded iris, Iris pallida Lam.</title>
        <authorList>
            <person name="Bruccoleri R.E."/>
            <person name="Oakeley E.J."/>
            <person name="Faust A.M.E."/>
            <person name="Altorfer M."/>
            <person name="Dessus-Babus S."/>
            <person name="Burckhardt D."/>
            <person name="Oertli M."/>
            <person name="Naumann U."/>
            <person name="Petersen F."/>
            <person name="Wong J."/>
        </authorList>
    </citation>
    <scope>NUCLEOTIDE SEQUENCE</scope>
    <source>
        <strain evidence="2">GSM-AAB239-AS_SAM_17_03QT</strain>
    </source>
</reference>
<proteinExistence type="predicted"/>
<dbReference type="EMBL" id="JANAVB010020998">
    <property type="protein sequence ID" value="KAJ6826478.1"/>
    <property type="molecule type" value="Genomic_DNA"/>
</dbReference>
<protein>
    <submittedName>
        <fullName evidence="2">Uncharacterized protein</fullName>
    </submittedName>
</protein>
<gene>
    <name evidence="2" type="ORF">M6B38_371895</name>
</gene>
<evidence type="ECO:0000313" key="2">
    <source>
        <dbReference type="EMBL" id="KAJ6826478.1"/>
    </source>
</evidence>
<reference evidence="2" key="2">
    <citation type="submission" date="2023-04" db="EMBL/GenBank/DDBJ databases">
        <authorList>
            <person name="Bruccoleri R.E."/>
            <person name="Oakeley E.J."/>
            <person name="Faust A.-M."/>
            <person name="Dessus-Babus S."/>
            <person name="Altorfer M."/>
            <person name="Burckhardt D."/>
            <person name="Oertli M."/>
            <person name="Naumann U."/>
            <person name="Petersen F."/>
            <person name="Wong J."/>
        </authorList>
    </citation>
    <scope>NUCLEOTIDE SEQUENCE</scope>
    <source>
        <strain evidence="2">GSM-AAB239-AS_SAM_17_03QT</strain>
        <tissue evidence="2">Leaf</tissue>
    </source>
</reference>
<sequence>MITTTMGRPSTSAPLRHDEQSHIPSKPPPVGTLDSGDFLVDPTRTSE</sequence>
<accession>A0AAX6GDZ3</accession>
<feature type="compositionally biased region" description="Polar residues" evidence="1">
    <location>
        <begin position="1"/>
        <end position="13"/>
    </location>
</feature>
<comment type="caution">
    <text evidence="2">The sequence shown here is derived from an EMBL/GenBank/DDBJ whole genome shotgun (WGS) entry which is preliminary data.</text>
</comment>
<evidence type="ECO:0000256" key="1">
    <source>
        <dbReference type="SAM" id="MobiDB-lite"/>
    </source>
</evidence>
<keyword evidence="3" id="KW-1185">Reference proteome</keyword>